<organism evidence="9 10">
    <name type="scientific">Thamnocephalis sphaerospora</name>
    <dbReference type="NCBI Taxonomy" id="78915"/>
    <lineage>
        <taxon>Eukaryota</taxon>
        <taxon>Fungi</taxon>
        <taxon>Fungi incertae sedis</taxon>
        <taxon>Zoopagomycota</taxon>
        <taxon>Zoopagomycotina</taxon>
        <taxon>Zoopagomycetes</taxon>
        <taxon>Zoopagales</taxon>
        <taxon>Sigmoideomycetaceae</taxon>
        <taxon>Thamnocephalis</taxon>
    </lineage>
</organism>
<evidence type="ECO:0000313" key="10">
    <source>
        <dbReference type="Proteomes" id="UP000271241"/>
    </source>
</evidence>
<dbReference type="PANTHER" id="PTHR10102:SF0">
    <property type="entry name" value="DNA-DIRECTED RNA POLYMERASE, MITOCHONDRIAL"/>
    <property type="match status" value="1"/>
</dbReference>
<comment type="catalytic activity">
    <reaction evidence="7">
        <text>RNA(n) + a ribonucleoside 5'-triphosphate = RNA(n+1) + diphosphate</text>
        <dbReference type="Rhea" id="RHEA:21248"/>
        <dbReference type="Rhea" id="RHEA-COMP:14527"/>
        <dbReference type="Rhea" id="RHEA-COMP:17342"/>
        <dbReference type="ChEBI" id="CHEBI:33019"/>
        <dbReference type="ChEBI" id="CHEBI:61557"/>
        <dbReference type="ChEBI" id="CHEBI:140395"/>
        <dbReference type="EC" id="2.7.7.6"/>
    </reaction>
</comment>
<dbReference type="Proteomes" id="UP000271241">
    <property type="component" value="Unassembled WGS sequence"/>
</dbReference>
<dbReference type="GO" id="GO:0001018">
    <property type="term" value="F:mitochondrial promoter sequence-specific DNA binding"/>
    <property type="evidence" value="ECO:0007669"/>
    <property type="project" value="TreeGrafter"/>
</dbReference>
<dbReference type="GO" id="GO:0006390">
    <property type="term" value="P:mitochondrial transcription"/>
    <property type="evidence" value="ECO:0007669"/>
    <property type="project" value="TreeGrafter"/>
</dbReference>
<dbReference type="SUPFAM" id="SSF56672">
    <property type="entry name" value="DNA/RNA polymerases"/>
    <property type="match status" value="1"/>
</dbReference>
<feature type="domain" description="DNA-directed RNA polymerase C-terminal" evidence="8">
    <location>
        <begin position="1"/>
        <end position="157"/>
    </location>
</feature>
<evidence type="ECO:0000256" key="7">
    <source>
        <dbReference type="ARBA" id="ARBA00048552"/>
    </source>
</evidence>
<keyword evidence="3" id="KW-0240">DNA-directed RNA polymerase</keyword>
<evidence type="ECO:0000259" key="8">
    <source>
        <dbReference type="Pfam" id="PF00940"/>
    </source>
</evidence>
<keyword evidence="5" id="KW-0548">Nucleotidyltransferase</keyword>
<dbReference type="OrthoDB" id="276422at2759"/>
<dbReference type="InterPro" id="IPR043502">
    <property type="entry name" value="DNA/RNA_pol_sf"/>
</dbReference>
<dbReference type="EMBL" id="KZ993147">
    <property type="protein sequence ID" value="RKP05384.1"/>
    <property type="molecule type" value="Genomic_DNA"/>
</dbReference>
<gene>
    <name evidence="9" type="ORF">THASP1DRAFT_9364</name>
</gene>
<reference evidence="10" key="1">
    <citation type="journal article" date="2018" name="Nat. Microbiol.">
        <title>Leveraging single-cell genomics to expand the fungal tree of life.</title>
        <authorList>
            <person name="Ahrendt S.R."/>
            <person name="Quandt C.A."/>
            <person name="Ciobanu D."/>
            <person name="Clum A."/>
            <person name="Salamov A."/>
            <person name="Andreopoulos B."/>
            <person name="Cheng J.F."/>
            <person name="Woyke T."/>
            <person name="Pelin A."/>
            <person name="Henrissat B."/>
            <person name="Reynolds N.K."/>
            <person name="Benny G.L."/>
            <person name="Smith M.E."/>
            <person name="James T.Y."/>
            <person name="Grigoriev I.V."/>
        </authorList>
    </citation>
    <scope>NUCLEOTIDE SEQUENCE [LARGE SCALE GENOMIC DNA]</scope>
    <source>
        <strain evidence="10">RSA 1356</strain>
    </source>
</reference>
<dbReference type="GO" id="GO:0003899">
    <property type="term" value="F:DNA-directed RNA polymerase activity"/>
    <property type="evidence" value="ECO:0007669"/>
    <property type="project" value="UniProtKB-EC"/>
</dbReference>
<feature type="non-terminal residue" evidence="9">
    <location>
        <position position="1"/>
    </location>
</feature>
<dbReference type="Pfam" id="PF00940">
    <property type="entry name" value="RNA_pol"/>
    <property type="match status" value="1"/>
</dbReference>
<evidence type="ECO:0000256" key="5">
    <source>
        <dbReference type="ARBA" id="ARBA00022695"/>
    </source>
</evidence>
<dbReference type="EC" id="2.7.7.6" evidence="2"/>
<evidence type="ECO:0000256" key="1">
    <source>
        <dbReference type="ARBA" id="ARBA00009493"/>
    </source>
</evidence>
<dbReference type="PANTHER" id="PTHR10102">
    <property type="entry name" value="DNA-DIRECTED RNA POLYMERASE, MITOCHONDRIAL"/>
    <property type="match status" value="1"/>
</dbReference>
<feature type="non-terminal residue" evidence="9">
    <location>
        <position position="157"/>
    </location>
</feature>
<dbReference type="STRING" id="78915.A0A4P9XI79"/>
<evidence type="ECO:0000256" key="2">
    <source>
        <dbReference type="ARBA" id="ARBA00012418"/>
    </source>
</evidence>
<comment type="similarity">
    <text evidence="1">Belongs to the phage and mitochondrial RNA polymerase family.</text>
</comment>
<sequence length="157" mass="17736">NVYGVTFIGAREQIASKLREIPNVEHDNVWRYSTYLTHKVFGSLGEMFKGARALQDWLNEAARRIAKSPSQMTCVIWTTPLGLPIVQPYRRVNRKLVRTALQAVYVADPTVETPVNAQKQRTAFPPNFVHSLDATHMIMSAIACQKRNLNFAAVHDS</sequence>
<keyword evidence="6" id="KW-0804">Transcription</keyword>
<dbReference type="InterPro" id="IPR046950">
    <property type="entry name" value="DNA-dir_Rpol_C_phage-type"/>
</dbReference>
<evidence type="ECO:0000256" key="4">
    <source>
        <dbReference type="ARBA" id="ARBA00022679"/>
    </source>
</evidence>
<accession>A0A4P9XI79</accession>
<dbReference type="InterPro" id="IPR002092">
    <property type="entry name" value="DNA-dir_Rpol_phage-type"/>
</dbReference>
<keyword evidence="4" id="KW-0808">Transferase</keyword>
<dbReference type="Gene3D" id="1.10.150.20">
    <property type="entry name" value="5' to 3' exonuclease, C-terminal subdomain"/>
    <property type="match status" value="1"/>
</dbReference>
<keyword evidence="10" id="KW-1185">Reference proteome</keyword>
<evidence type="ECO:0000256" key="6">
    <source>
        <dbReference type="ARBA" id="ARBA00023163"/>
    </source>
</evidence>
<dbReference type="AlphaFoldDB" id="A0A4P9XI79"/>
<evidence type="ECO:0000256" key="3">
    <source>
        <dbReference type="ARBA" id="ARBA00022478"/>
    </source>
</evidence>
<evidence type="ECO:0000313" key="9">
    <source>
        <dbReference type="EMBL" id="RKP05384.1"/>
    </source>
</evidence>
<protein>
    <recommendedName>
        <fullName evidence="2">DNA-directed RNA polymerase</fullName>
        <ecNumber evidence="2">2.7.7.6</ecNumber>
    </recommendedName>
</protein>
<name>A0A4P9XI79_9FUNG</name>
<proteinExistence type="inferred from homology"/>
<dbReference type="GO" id="GO:0034245">
    <property type="term" value="C:mitochondrial DNA-directed RNA polymerase complex"/>
    <property type="evidence" value="ECO:0007669"/>
    <property type="project" value="TreeGrafter"/>
</dbReference>